<reference evidence="2 3" key="1">
    <citation type="journal article" date="2021" name="Microb. Ecol.">
        <title>A Generalist Lifestyle Allows Rare Gardnerella spp. to Persist at Low Levels in the Vaginal Microbiome.</title>
        <authorList>
            <person name="Khan S."/>
            <person name="Vancuren S.J."/>
            <person name="Hill J.E."/>
        </authorList>
    </citation>
    <scope>NUCLEOTIDE SEQUENCE [LARGE SCALE GENOMIC DNA]</scope>
    <source>
        <strain evidence="2 3">GH020</strain>
    </source>
</reference>
<evidence type="ECO:0000313" key="3">
    <source>
        <dbReference type="Proteomes" id="UP000257886"/>
    </source>
</evidence>
<keyword evidence="1" id="KW-0812">Transmembrane</keyword>
<keyword evidence="1" id="KW-0472">Membrane</keyword>
<organism evidence="2 3">
    <name type="scientific">Gardnerella piotii</name>
    <dbReference type="NCBI Taxonomy" id="2792977"/>
    <lineage>
        <taxon>Bacteria</taxon>
        <taxon>Bacillati</taxon>
        <taxon>Actinomycetota</taxon>
        <taxon>Actinomycetes</taxon>
        <taxon>Bifidobacteriales</taxon>
        <taxon>Bifidobacteriaceae</taxon>
        <taxon>Gardnerella</taxon>
    </lineage>
</organism>
<feature type="transmembrane region" description="Helical" evidence="1">
    <location>
        <begin position="20"/>
        <end position="40"/>
    </location>
</feature>
<gene>
    <name evidence="2" type="ORF">CG393_005095</name>
</gene>
<evidence type="ECO:0000313" key="2">
    <source>
        <dbReference type="EMBL" id="MDZ7545035.1"/>
    </source>
</evidence>
<evidence type="ECO:0000256" key="1">
    <source>
        <dbReference type="SAM" id="Phobius"/>
    </source>
</evidence>
<dbReference type="EMBL" id="NNRR02000001">
    <property type="protein sequence ID" value="MDZ7545035.1"/>
    <property type="molecule type" value="Genomic_DNA"/>
</dbReference>
<keyword evidence="1" id="KW-1133">Transmembrane helix</keyword>
<name>A0ABU5MRQ4_9BIFI</name>
<protein>
    <submittedName>
        <fullName evidence="2">Uncharacterized protein</fullName>
    </submittedName>
</protein>
<sequence length="63" mass="6549">MPGVIGMLVNRIKSGLTAKVFKLFVASIIAVCMLFGIMPACESHAAFAQNIPVGGVSLTSQLV</sequence>
<keyword evidence="3" id="KW-1185">Reference proteome</keyword>
<proteinExistence type="predicted"/>
<accession>A0ABU5MRQ4</accession>
<comment type="caution">
    <text evidence="2">The sequence shown here is derived from an EMBL/GenBank/DDBJ whole genome shotgun (WGS) entry which is preliminary data.</text>
</comment>
<dbReference type="Proteomes" id="UP000257886">
    <property type="component" value="Unassembled WGS sequence"/>
</dbReference>
<dbReference type="RefSeq" id="WP_322524477.1">
    <property type="nucleotide sequence ID" value="NZ_NNRR02000001.1"/>
</dbReference>